<dbReference type="Pfam" id="PF00432">
    <property type="entry name" value="Prenyltrans"/>
    <property type="match status" value="1"/>
</dbReference>
<keyword evidence="7" id="KW-0862">Zinc</keyword>
<dbReference type="AlphaFoldDB" id="A0A8T2V3W9"/>
<evidence type="ECO:0000259" key="8">
    <source>
        <dbReference type="Pfam" id="PF00432"/>
    </source>
</evidence>
<evidence type="ECO:0000256" key="7">
    <source>
        <dbReference type="ARBA" id="ARBA00022833"/>
    </source>
</evidence>
<evidence type="ECO:0000313" key="10">
    <source>
        <dbReference type="Proteomes" id="UP000825935"/>
    </source>
</evidence>
<evidence type="ECO:0000313" key="9">
    <source>
        <dbReference type="EMBL" id="KAH7440514.1"/>
    </source>
</evidence>
<evidence type="ECO:0000256" key="4">
    <source>
        <dbReference type="ARBA" id="ARBA00022679"/>
    </source>
</evidence>
<name>A0A8T2V3W9_CERRI</name>
<dbReference type="OrthoDB" id="24893at2759"/>
<reference evidence="9" key="1">
    <citation type="submission" date="2021-08" db="EMBL/GenBank/DDBJ databases">
        <title>WGS assembly of Ceratopteris richardii.</title>
        <authorList>
            <person name="Marchant D.B."/>
            <person name="Chen G."/>
            <person name="Jenkins J."/>
            <person name="Shu S."/>
            <person name="Leebens-Mack J."/>
            <person name="Grimwood J."/>
            <person name="Schmutz J."/>
            <person name="Soltis P."/>
            <person name="Soltis D."/>
            <person name="Chen Z.-H."/>
        </authorList>
    </citation>
    <scope>NUCLEOTIDE SEQUENCE</scope>
    <source>
        <strain evidence="9">Whitten #5841</strain>
        <tissue evidence="9">Leaf</tissue>
    </source>
</reference>
<dbReference type="GO" id="GO:0004662">
    <property type="term" value="F:CAAX-protein geranylgeranyltransferase activity"/>
    <property type="evidence" value="ECO:0007669"/>
    <property type="project" value="TreeGrafter"/>
</dbReference>
<keyword evidence="5" id="KW-0479">Metal-binding</keyword>
<protein>
    <recommendedName>
        <fullName evidence="8">Prenyltransferase alpha-alpha toroid domain-containing protein</fullName>
    </recommendedName>
</protein>
<evidence type="ECO:0000256" key="2">
    <source>
        <dbReference type="ARBA" id="ARBA00010497"/>
    </source>
</evidence>
<dbReference type="PANTHER" id="PTHR11774">
    <property type="entry name" value="GERANYLGERANYL TRANSFERASE TYPE BETA SUBUNIT"/>
    <property type="match status" value="1"/>
</dbReference>
<dbReference type="PANTHER" id="PTHR11774:SF4">
    <property type="entry name" value="GERANYLGERANYL TRANSFERASE TYPE-1 SUBUNIT BETA"/>
    <property type="match status" value="1"/>
</dbReference>
<dbReference type="GO" id="GO:0046872">
    <property type="term" value="F:metal ion binding"/>
    <property type="evidence" value="ECO:0007669"/>
    <property type="project" value="UniProtKB-KW"/>
</dbReference>
<gene>
    <name evidence="9" type="ORF">KP509_04G111100</name>
</gene>
<accession>A0A8T2V3W9</accession>
<dbReference type="InterPro" id="IPR045089">
    <property type="entry name" value="PGGT1B-like"/>
</dbReference>
<dbReference type="InterPro" id="IPR008930">
    <property type="entry name" value="Terpenoid_cyclase/PrenylTrfase"/>
</dbReference>
<evidence type="ECO:0000256" key="6">
    <source>
        <dbReference type="ARBA" id="ARBA00022737"/>
    </source>
</evidence>
<dbReference type="InterPro" id="IPR001330">
    <property type="entry name" value="Prenyltrans"/>
</dbReference>
<evidence type="ECO:0000256" key="1">
    <source>
        <dbReference type="ARBA" id="ARBA00001947"/>
    </source>
</evidence>
<evidence type="ECO:0000256" key="3">
    <source>
        <dbReference type="ARBA" id="ARBA00022602"/>
    </source>
</evidence>
<dbReference type="Proteomes" id="UP000825935">
    <property type="component" value="Chromosome 4"/>
</dbReference>
<evidence type="ECO:0000256" key="5">
    <source>
        <dbReference type="ARBA" id="ARBA00022723"/>
    </source>
</evidence>
<sequence length="361" mass="39384">MDGNELFGQADLEAHTQFALFLFHGLPSSAQCEETNRITLAYFLISSLDLLRTLPFIDKTQIIDWVYAHQVLPSSRSDASDCFNGFRGSLFSGAIFSPLGASALRYDGGHLASTYSALAILSILGDNFSRVQKHSLLMSMRKLQQHDGSFTSTHMGSETDLRYIYCAVAISVILKDWNGIDKGNAIRYVMSCQSYDNGFGLSPGLESHGGATYCAIASLFMLGCIYMDPLSKEASSTLFDVKGVIKWCVQRQTKSGGYQGRSNKDPDACYAFWQVTRVAGSLHLLGAGHLCNVNALENFLGKCADKHGGFSKWPGETPDILHAYYGICGLSLLGKPQLKCLCCKLGISTEAAEKLELLSQV</sequence>
<keyword evidence="10" id="KW-1185">Reference proteome</keyword>
<dbReference type="SUPFAM" id="SSF48239">
    <property type="entry name" value="Terpenoid cyclases/Protein prenyltransferases"/>
    <property type="match status" value="1"/>
</dbReference>
<dbReference type="Gene3D" id="1.50.10.20">
    <property type="match status" value="1"/>
</dbReference>
<proteinExistence type="inferred from homology"/>
<dbReference type="OMA" id="RWCLMRQ"/>
<keyword evidence="4" id="KW-0808">Transferase</keyword>
<comment type="cofactor">
    <cofactor evidence="1">
        <name>Zn(2+)</name>
        <dbReference type="ChEBI" id="CHEBI:29105"/>
    </cofactor>
</comment>
<comment type="similarity">
    <text evidence="2">Belongs to the protein prenyltransferase subunit beta family.</text>
</comment>
<feature type="domain" description="Prenyltransferase alpha-alpha toroid" evidence="8">
    <location>
        <begin position="13"/>
        <end position="339"/>
    </location>
</feature>
<dbReference type="GO" id="GO:0005953">
    <property type="term" value="C:CAAX-protein geranylgeranyltransferase complex"/>
    <property type="evidence" value="ECO:0007669"/>
    <property type="project" value="TreeGrafter"/>
</dbReference>
<comment type="caution">
    <text evidence="9">The sequence shown here is derived from an EMBL/GenBank/DDBJ whole genome shotgun (WGS) entry which is preliminary data.</text>
</comment>
<keyword evidence="6" id="KW-0677">Repeat</keyword>
<keyword evidence="3" id="KW-0637">Prenyltransferase</keyword>
<organism evidence="9 10">
    <name type="scientific">Ceratopteris richardii</name>
    <name type="common">Triangle waterfern</name>
    <dbReference type="NCBI Taxonomy" id="49495"/>
    <lineage>
        <taxon>Eukaryota</taxon>
        <taxon>Viridiplantae</taxon>
        <taxon>Streptophyta</taxon>
        <taxon>Embryophyta</taxon>
        <taxon>Tracheophyta</taxon>
        <taxon>Polypodiopsida</taxon>
        <taxon>Polypodiidae</taxon>
        <taxon>Polypodiales</taxon>
        <taxon>Pteridineae</taxon>
        <taxon>Pteridaceae</taxon>
        <taxon>Parkerioideae</taxon>
        <taxon>Ceratopteris</taxon>
    </lineage>
</organism>
<dbReference type="EMBL" id="CM035409">
    <property type="protein sequence ID" value="KAH7440514.1"/>
    <property type="molecule type" value="Genomic_DNA"/>
</dbReference>